<dbReference type="SUPFAM" id="SSF53850">
    <property type="entry name" value="Periplasmic binding protein-like II"/>
    <property type="match status" value="1"/>
</dbReference>
<organism evidence="6 7">
    <name type="scientific">Paracoccus siganidrum</name>
    <dbReference type="NCBI Taxonomy" id="1276757"/>
    <lineage>
        <taxon>Bacteria</taxon>
        <taxon>Pseudomonadati</taxon>
        <taxon>Pseudomonadota</taxon>
        <taxon>Alphaproteobacteria</taxon>
        <taxon>Rhodobacterales</taxon>
        <taxon>Paracoccaceae</taxon>
        <taxon>Paracoccus</taxon>
    </lineage>
</organism>
<dbReference type="RefSeq" id="WP_119899102.1">
    <property type="nucleotide sequence ID" value="NZ_QNRC01000003.1"/>
</dbReference>
<evidence type="ECO:0000313" key="7">
    <source>
        <dbReference type="Proteomes" id="UP000283587"/>
    </source>
</evidence>
<protein>
    <submittedName>
        <fullName evidence="6">LysR family transcriptional regulator</fullName>
    </submittedName>
</protein>
<sequence length="321" mass="34359">MSENDQATQPIRRLAVTLRELEVLRALVETGTATAAARRLGLTQPAISRAVAEFEATLGRALFDRSGGRLVPTTDCLVLNAEIGPIFAAIERLVQPDDLDGPRDSHSGRLHVGAPPTIAHRFMPPLVARFTKANPALEVVFDVLASDALITSVAEGRIDLALTDSTPAHEGVRSEIVLATEAVCALPSRHRLAARDLIRPADLEGEPFIALTRRHSGRIAIDRVFERAGMSPKLVLEAATAVSAAEFVAEGLGVALLNPFPIARQVGKGVAIRPFQPAIRYRSVLLTPSSRPPSPAAADFAAMIRSELAERYGTLASTDRK</sequence>
<evidence type="ECO:0000256" key="3">
    <source>
        <dbReference type="ARBA" id="ARBA00023125"/>
    </source>
</evidence>
<proteinExistence type="inferred from homology"/>
<dbReference type="GO" id="GO:0003700">
    <property type="term" value="F:DNA-binding transcription factor activity"/>
    <property type="evidence" value="ECO:0007669"/>
    <property type="project" value="InterPro"/>
</dbReference>
<dbReference type="EMBL" id="QZEW01000067">
    <property type="protein sequence ID" value="RJL09344.1"/>
    <property type="molecule type" value="Genomic_DNA"/>
</dbReference>
<evidence type="ECO:0000256" key="2">
    <source>
        <dbReference type="ARBA" id="ARBA00023015"/>
    </source>
</evidence>
<feature type="domain" description="HTH lysR-type" evidence="5">
    <location>
        <begin position="16"/>
        <end position="73"/>
    </location>
</feature>
<dbReference type="InterPro" id="IPR036388">
    <property type="entry name" value="WH-like_DNA-bd_sf"/>
</dbReference>
<accession>A0A419A4M8</accession>
<keyword evidence="4" id="KW-0804">Transcription</keyword>
<comment type="caution">
    <text evidence="6">The sequence shown here is derived from an EMBL/GenBank/DDBJ whole genome shotgun (WGS) entry which is preliminary data.</text>
</comment>
<dbReference type="InterPro" id="IPR000847">
    <property type="entry name" value="LysR_HTH_N"/>
</dbReference>
<dbReference type="InterPro" id="IPR005119">
    <property type="entry name" value="LysR_subst-bd"/>
</dbReference>
<dbReference type="Gene3D" id="1.10.10.10">
    <property type="entry name" value="Winged helix-like DNA-binding domain superfamily/Winged helix DNA-binding domain"/>
    <property type="match status" value="1"/>
</dbReference>
<dbReference type="PANTHER" id="PTHR30427:SF1">
    <property type="entry name" value="TRANSCRIPTIONAL ACTIVATOR PROTEIN LYSR"/>
    <property type="match status" value="1"/>
</dbReference>
<dbReference type="PANTHER" id="PTHR30427">
    <property type="entry name" value="TRANSCRIPTIONAL ACTIVATOR PROTEIN LYSR"/>
    <property type="match status" value="1"/>
</dbReference>
<dbReference type="Pfam" id="PF00126">
    <property type="entry name" value="HTH_1"/>
    <property type="match status" value="1"/>
</dbReference>
<keyword evidence="2" id="KW-0805">Transcription regulation</keyword>
<dbReference type="GO" id="GO:0043565">
    <property type="term" value="F:sequence-specific DNA binding"/>
    <property type="evidence" value="ECO:0007669"/>
    <property type="project" value="TreeGrafter"/>
</dbReference>
<dbReference type="PRINTS" id="PR00039">
    <property type="entry name" value="HTHLYSR"/>
</dbReference>
<name>A0A419A4M8_9RHOB</name>
<evidence type="ECO:0000313" key="6">
    <source>
        <dbReference type="EMBL" id="RJL09344.1"/>
    </source>
</evidence>
<dbReference type="PROSITE" id="PS50931">
    <property type="entry name" value="HTH_LYSR"/>
    <property type="match status" value="1"/>
</dbReference>
<keyword evidence="3" id="KW-0238">DNA-binding</keyword>
<keyword evidence="7" id="KW-1185">Reference proteome</keyword>
<evidence type="ECO:0000256" key="1">
    <source>
        <dbReference type="ARBA" id="ARBA00009437"/>
    </source>
</evidence>
<evidence type="ECO:0000256" key="4">
    <source>
        <dbReference type="ARBA" id="ARBA00023163"/>
    </source>
</evidence>
<dbReference type="OrthoDB" id="7260751at2"/>
<evidence type="ECO:0000259" key="5">
    <source>
        <dbReference type="PROSITE" id="PS50931"/>
    </source>
</evidence>
<dbReference type="Gene3D" id="3.40.190.290">
    <property type="match status" value="1"/>
</dbReference>
<dbReference type="GO" id="GO:0010628">
    <property type="term" value="P:positive regulation of gene expression"/>
    <property type="evidence" value="ECO:0007669"/>
    <property type="project" value="TreeGrafter"/>
</dbReference>
<comment type="similarity">
    <text evidence="1">Belongs to the LysR transcriptional regulatory family.</text>
</comment>
<reference evidence="7" key="1">
    <citation type="submission" date="2018-09" db="EMBL/GenBank/DDBJ databases">
        <title>Paracoccus onubensis nov. sp. a moderate halophilic bacterium isolated from Gruta de las Maravillas (Aracena, Spain).</title>
        <authorList>
            <person name="Jurado V."/>
            <person name="Gutierrez-Patricio S."/>
            <person name="Gonzalez-Pimentel J.L."/>
            <person name="Miller A.Z."/>
            <person name="Laiz L."/>
            <person name="Saiz-Jimenez C."/>
        </authorList>
    </citation>
    <scope>NUCLEOTIDE SEQUENCE [LARGE SCALE GENOMIC DNA]</scope>
    <source>
        <strain evidence="7">DSM 26381</strain>
    </source>
</reference>
<dbReference type="InterPro" id="IPR036390">
    <property type="entry name" value="WH_DNA-bd_sf"/>
</dbReference>
<gene>
    <name evidence="6" type="ORF">D3P05_15140</name>
</gene>
<dbReference type="Pfam" id="PF03466">
    <property type="entry name" value="LysR_substrate"/>
    <property type="match status" value="1"/>
</dbReference>
<dbReference type="SUPFAM" id="SSF46785">
    <property type="entry name" value="Winged helix' DNA-binding domain"/>
    <property type="match status" value="1"/>
</dbReference>
<dbReference type="AlphaFoldDB" id="A0A419A4M8"/>
<dbReference type="Proteomes" id="UP000283587">
    <property type="component" value="Unassembled WGS sequence"/>
</dbReference>